<keyword evidence="1" id="KW-0812">Transmembrane</keyword>
<keyword evidence="3" id="KW-1185">Reference proteome</keyword>
<accession>A0AAE1JJA2</accession>
<reference evidence="2" key="1">
    <citation type="submission" date="2023-10" db="EMBL/GenBank/DDBJ databases">
        <title>Chromosome-level genome of the transformable northern wattle, Acacia crassicarpa.</title>
        <authorList>
            <person name="Massaro I."/>
            <person name="Sinha N.R."/>
            <person name="Poethig S."/>
            <person name="Leichty A.R."/>
        </authorList>
    </citation>
    <scope>NUCLEOTIDE SEQUENCE</scope>
    <source>
        <strain evidence="2">Acra3RX</strain>
        <tissue evidence="2">Leaf</tissue>
    </source>
</reference>
<sequence length="72" mass="7810">MAIHISHPPFIPFLTIFLSFVLFFFFTSANIIAASFSSKKSVVRLFTASSLVTNQLAILRPSGASVSFPGLC</sequence>
<protein>
    <submittedName>
        <fullName evidence="2">Uncharacterized protein</fullName>
    </submittedName>
</protein>
<evidence type="ECO:0000313" key="3">
    <source>
        <dbReference type="Proteomes" id="UP001293593"/>
    </source>
</evidence>
<feature type="transmembrane region" description="Helical" evidence="1">
    <location>
        <begin position="12"/>
        <end position="36"/>
    </location>
</feature>
<evidence type="ECO:0000313" key="2">
    <source>
        <dbReference type="EMBL" id="KAK4271662.1"/>
    </source>
</evidence>
<gene>
    <name evidence="2" type="ORF">QN277_020322</name>
</gene>
<dbReference type="EMBL" id="JAWXYG010000005">
    <property type="protein sequence ID" value="KAK4271662.1"/>
    <property type="molecule type" value="Genomic_DNA"/>
</dbReference>
<dbReference type="AlphaFoldDB" id="A0AAE1JJA2"/>
<dbReference type="Proteomes" id="UP001293593">
    <property type="component" value="Unassembled WGS sequence"/>
</dbReference>
<organism evidence="2 3">
    <name type="scientific">Acacia crassicarpa</name>
    <name type="common">northern wattle</name>
    <dbReference type="NCBI Taxonomy" id="499986"/>
    <lineage>
        <taxon>Eukaryota</taxon>
        <taxon>Viridiplantae</taxon>
        <taxon>Streptophyta</taxon>
        <taxon>Embryophyta</taxon>
        <taxon>Tracheophyta</taxon>
        <taxon>Spermatophyta</taxon>
        <taxon>Magnoliopsida</taxon>
        <taxon>eudicotyledons</taxon>
        <taxon>Gunneridae</taxon>
        <taxon>Pentapetalae</taxon>
        <taxon>rosids</taxon>
        <taxon>fabids</taxon>
        <taxon>Fabales</taxon>
        <taxon>Fabaceae</taxon>
        <taxon>Caesalpinioideae</taxon>
        <taxon>mimosoid clade</taxon>
        <taxon>Acacieae</taxon>
        <taxon>Acacia</taxon>
    </lineage>
</organism>
<name>A0AAE1JJA2_9FABA</name>
<proteinExistence type="predicted"/>
<comment type="caution">
    <text evidence="2">The sequence shown here is derived from an EMBL/GenBank/DDBJ whole genome shotgun (WGS) entry which is preliminary data.</text>
</comment>
<evidence type="ECO:0000256" key="1">
    <source>
        <dbReference type="SAM" id="Phobius"/>
    </source>
</evidence>
<keyword evidence="1" id="KW-0472">Membrane</keyword>
<keyword evidence="1" id="KW-1133">Transmembrane helix</keyword>